<evidence type="ECO:0000313" key="1">
    <source>
        <dbReference type="EMBL" id="EPR66626.1"/>
    </source>
</evidence>
<accession>S7V9L5</accession>
<sequence length="59" mass="6883">MYLISANFRPRSKDNTSLKLSVYHQELAIELKTAVSTLFSQELNLEKKELLKQGLIRKF</sequence>
<dbReference type="AlphaFoldDB" id="S7V9L5"/>
<gene>
    <name evidence="1" type="ORF">ADICYQ_4388</name>
</gene>
<dbReference type="EMBL" id="ATNM01000143">
    <property type="protein sequence ID" value="EPR66626.1"/>
    <property type="molecule type" value="Genomic_DNA"/>
</dbReference>
<reference evidence="1 2" key="1">
    <citation type="journal article" date="2013" name="Genome Announc.">
        <title>Draft Genome Sequence of Cyclobacterium qasimii Strain M12-11BT, Isolated from Arctic Marine Sediment.</title>
        <authorList>
            <person name="Shivaji S."/>
            <person name="Ara S."/>
            <person name="Singh A."/>
            <person name="Kumar Pinnaka A."/>
        </authorList>
    </citation>
    <scope>NUCLEOTIDE SEQUENCE [LARGE SCALE GENOMIC DNA]</scope>
    <source>
        <strain evidence="1 2">M12-11B</strain>
    </source>
</reference>
<comment type="caution">
    <text evidence="1">The sequence shown here is derived from an EMBL/GenBank/DDBJ whole genome shotgun (WGS) entry which is preliminary data.</text>
</comment>
<protein>
    <submittedName>
        <fullName evidence="1">Uncharacterized protein</fullName>
    </submittedName>
</protein>
<organism evidence="1 2">
    <name type="scientific">Cyclobacterium qasimii M12-11B</name>
    <dbReference type="NCBI Taxonomy" id="641524"/>
    <lineage>
        <taxon>Bacteria</taxon>
        <taxon>Pseudomonadati</taxon>
        <taxon>Bacteroidota</taxon>
        <taxon>Cytophagia</taxon>
        <taxon>Cytophagales</taxon>
        <taxon>Cyclobacteriaceae</taxon>
        <taxon>Cyclobacterium</taxon>
    </lineage>
</organism>
<proteinExistence type="predicted"/>
<name>S7V9L5_9BACT</name>
<dbReference type="Proteomes" id="UP000014974">
    <property type="component" value="Unassembled WGS sequence"/>
</dbReference>
<evidence type="ECO:0000313" key="2">
    <source>
        <dbReference type="Proteomes" id="UP000014974"/>
    </source>
</evidence>